<evidence type="ECO:0000313" key="2">
    <source>
        <dbReference type="EMBL" id="KAF6449217.1"/>
    </source>
</evidence>
<dbReference type="EMBL" id="JACASE010000007">
    <property type="protein sequence ID" value="KAF6449217.1"/>
    <property type="molecule type" value="Genomic_DNA"/>
</dbReference>
<organism evidence="2 3">
    <name type="scientific">Rousettus aegyptiacus</name>
    <name type="common">Egyptian fruit bat</name>
    <name type="synonym">Pteropus aegyptiacus</name>
    <dbReference type="NCBI Taxonomy" id="9407"/>
    <lineage>
        <taxon>Eukaryota</taxon>
        <taxon>Metazoa</taxon>
        <taxon>Chordata</taxon>
        <taxon>Craniata</taxon>
        <taxon>Vertebrata</taxon>
        <taxon>Euteleostomi</taxon>
        <taxon>Mammalia</taxon>
        <taxon>Eutheria</taxon>
        <taxon>Laurasiatheria</taxon>
        <taxon>Chiroptera</taxon>
        <taxon>Yinpterochiroptera</taxon>
        <taxon>Pteropodoidea</taxon>
        <taxon>Pteropodidae</taxon>
        <taxon>Rousettinae</taxon>
        <taxon>Rousettus</taxon>
    </lineage>
</organism>
<dbReference type="GO" id="GO:0004601">
    <property type="term" value="F:peroxidase activity"/>
    <property type="evidence" value="ECO:0007669"/>
    <property type="project" value="UniProtKB-KW"/>
</dbReference>
<dbReference type="PROSITE" id="PS51257">
    <property type="entry name" value="PROKAR_LIPOPROTEIN"/>
    <property type="match status" value="1"/>
</dbReference>
<reference evidence="2 3" key="1">
    <citation type="journal article" date="2020" name="Nature">
        <title>Six reference-quality genomes reveal evolution of bat adaptations.</title>
        <authorList>
            <person name="Jebb D."/>
            <person name="Huang Z."/>
            <person name="Pippel M."/>
            <person name="Hughes G.M."/>
            <person name="Lavrichenko K."/>
            <person name="Devanna P."/>
            <person name="Winkler S."/>
            <person name="Jermiin L.S."/>
            <person name="Skirmuntt E.C."/>
            <person name="Katzourakis A."/>
            <person name="Burkitt-Gray L."/>
            <person name="Ray D.A."/>
            <person name="Sullivan K.A.M."/>
            <person name="Roscito J.G."/>
            <person name="Kirilenko B.M."/>
            <person name="Davalos L.M."/>
            <person name="Corthals A.P."/>
            <person name="Power M.L."/>
            <person name="Jones G."/>
            <person name="Ransome R.D."/>
            <person name="Dechmann D.K.N."/>
            <person name="Locatelli A.G."/>
            <person name="Puechmaille S.J."/>
            <person name="Fedrigo O."/>
            <person name="Jarvis E.D."/>
            <person name="Hiller M."/>
            <person name="Vernes S.C."/>
            <person name="Myers E.W."/>
            <person name="Teeling E.C."/>
        </authorList>
    </citation>
    <scope>NUCLEOTIDE SEQUENCE [LARGE SCALE GENOMIC DNA]</scope>
    <source>
        <strain evidence="2">MRouAeg1</strain>
        <tissue evidence="2">Muscle</tissue>
    </source>
</reference>
<keyword evidence="2" id="KW-0575">Peroxidase</keyword>
<proteinExistence type="predicted"/>
<gene>
    <name evidence="2" type="ORF">HJG63_019754</name>
</gene>
<comment type="caution">
    <text evidence="2">The sequence shown here is derived from an EMBL/GenBank/DDBJ whole genome shotgun (WGS) entry which is preliminary data.</text>
</comment>
<keyword evidence="3" id="KW-1185">Reference proteome</keyword>
<feature type="region of interest" description="Disordered" evidence="1">
    <location>
        <begin position="62"/>
        <end position="93"/>
    </location>
</feature>
<keyword evidence="2" id="KW-0560">Oxidoreductase</keyword>
<evidence type="ECO:0000313" key="3">
    <source>
        <dbReference type="Proteomes" id="UP000593571"/>
    </source>
</evidence>
<dbReference type="AlphaFoldDB" id="A0A7J8FNA0"/>
<evidence type="ECO:0000256" key="1">
    <source>
        <dbReference type="SAM" id="MobiDB-lite"/>
    </source>
</evidence>
<dbReference type="Proteomes" id="UP000593571">
    <property type="component" value="Unassembled WGS sequence"/>
</dbReference>
<accession>A0A7J8FNA0</accession>
<name>A0A7J8FNA0_ROUAE</name>
<protein>
    <submittedName>
        <fullName evidence="2">Thyroid peroxidase</fullName>
    </submittedName>
</protein>
<sequence length="122" mass="13067">MRAWAVLGVTLLVACSQVFFPFLLRDGDHFWGTSEESHILGILEASKRLVDAAIHSTMERCRVGGPGAGGAPTTQRGPGPVPEPAPPTVTSRSPCFTDQAEAPSLSELARTVLMLRCHVRCL</sequence>